<dbReference type="PANTHER" id="PTHR23517">
    <property type="entry name" value="RESISTANCE PROTEIN MDTM, PUTATIVE-RELATED-RELATED"/>
    <property type="match status" value="1"/>
</dbReference>
<keyword evidence="5 7" id="KW-1133">Transmembrane helix</keyword>
<feature type="transmembrane region" description="Helical" evidence="7">
    <location>
        <begin position="12"/>
        <end position="31"/>
    </location>
</feature>
<dbReference type="Gene3D" id="1.20.1250.20">
    <property type="entry name" value="MFS general substrate transporter like domains"/>
    <property type="match status" value="1"/>
</dbReference>
<feature type="transmembrane region" description="Helical" evidence="7">
    <location>
        <begin position="162"/>
        <end position="181"/>
    </location>
</feature>
<dbReference type="SUPFAM" id="SSF103473">
    <property type="entry name" value="MFS general substrate transporter"/>
    <property type="match status" value="1"/>
</dbReference>
<comment type="subcellular location">
    <subcellularLocation>
        <location evidence="1">Cell membrane</location>
        <topology evidence="1">Multi-pass membrane protein</topology>
    </subcellularLocation>
</comment>
<keyword evidence="6 7" id="KW-0472">Membrane</keyword>
<dbReference type="RefSeq" id="WP_265047294.1">
    <property type="nucleotide sequence ID" value="NZ_CP100390.1"/>
</dbReference>
<keyword evidence="3" id="KW-1003">Cell membrane</keyword>
<keyword evidence="10" id="KW-1185">Reference proteome</keyword>
<feature type="transmembrane region" description="Helical" evidence="7">
    <location>
        <begin position="336"/>
        <end position="359"/>
    </location>
</feature>
<dbReference type="PROSITE" id="PS50850">
    <property type="entry name" value="MFS"/>
    <property type="match status" value="1"/>
</dbReference>
<gene>
    <name evidence="9" type="ORF">NKI27_17370</name>
</gene>
<dbReference type="PANTHER" id="PTHR23517:SF2">
    <property type="entry name" value="MULTIDRUG RESISTANCE PROTEIN MDTH"/>
    <property type="match status" value="1"/>
</dbReference>
<evidence type="ECO:0000256" key="6">
    <source>
        <dbReference type="ARBA" id="ARBA00023136"/>
    </source>
</evidence>
<feature type="transmembrane region" description="Helical" evidence="7">
    <location>
        <begin position="75"/>
        <end position="93"/>
    </location>
</feature>
<sequence length="454" mass="48845">MNVSEKRSVYSLALLYAMRMLGLFMVLPVFVLLGDELNGANGFLIGLAIGAYGLTQALLQVPFGMLSDRFGRKKMIIIGLIIFCLGSVVAATSESIYGVIAGRLLQGAGAIASVLMALLSDLTTEESRTKAMAIVGMSIGLSFSVALVAGPVVSGFFGLSGIFWLTAAFAIAGILIILFVVPTPVATHAHRDTRAVRGQFFELLKNPDLLRLDIGIFVLHLILTALFIAVPLSLVNDIQLDRQAHWWVYLSVMVTAFFAMVPFIIIGEKKRKIKSVFVGAVLQLSVGSILLVFVNDSLAAMWGALFVFFMAFNLLEASLPSLVSKQAPAGARGTAMGIYSTSQFFGAFLGGAVGGWVLSNWGGEVIYYTSAVLGGVWFLIALTMRTPSYSTSRTLKLNVVLTEAEAAVVSDELFDIQGVEDVVVVIEERAAYLKIDKAHVDEQALNSFRYALKA</sequence>
<dbReference type="InterPro" id="IPR036259">
    <property type="entry name" value="MFS_trans_sf"/>
</dbReference>
<dbReference type="InterPro" id="IPR020846">
    <property type="entry name" value="MFS_dom"/>
</dbReference>
<protein>
    <submittedName>
        <fullName evidence="9">MFS transporter</fullName>
    </submittedName>
</protein>
<dbReference type="InterPro" id="IPR050171">
    <property type="entry name" value="MFS_Transporters"/>
</dbReference>
<dbReference type="Pfam" id="PF07690">
    <property type="entry name" value="MFS_1"/>
    <property type="match status" value="1"/>
</dbReference>
<keyword evidence="4 7" id="KW-0812">Transmembrane</keyword>
<dbReference type="Proteomes" id="UP001163739">
    <property type="component" value="Chromosome"/>
</dbReference>
<dbReference type="Gene3D" id="3.30.70.100">
    <property type="match status" value="1"/>
</dbReference>
<name>A0ABY6N140_9ALTE</name>
<evidence type="ECO:0000256" key="7">
    <source>
        <dbReference type="SAM" id="Phobius"/>
    </source>
</evidence>
<proteinExistence type="predicted"/>
<organism evidence="9 10">
    <name type="scientific">Alkalimarinus alittae</name>
    <dbReference type="NCBI Taxonomy" id="2961619"/>
    <lineage>
        <taxon>Bacteria</taxon>
        <taxon>Pseudomonadati</taxon>
        <taxon>Pseudomonadota</taxon>
        <taxon>Gammaproteobacteria</taxon>
        <taxon>Alteromonadales</taxon>
        <taxon>Alteromonadaceae</taxon>
        <taxon>Alkalimarinus</taxon>
    </lineage>
</organism>
<evidence type="ECO:0000256" key="1">
    <source>
        <dbReference type="ARBA" id="ARBA00004651"/>
    </source>
</evidence>
<evidence type="ECO:0000259" key="8">
    <source>
        <dbReference type="PROSITE" id="PS50850"/>
    </source>
</evidence>
<feature type="transmembrane region" description="Helical" evidence="7">
    <location>
        <begin position="99"/>
        <end position="119"/>
    </location>
</feature>
<feature type="transmembrane region" description="Helical" evidence="7">
    <location>
        <begin position="299"/>
        <end position="315"/>
    </location>
</feature>
<feature type="domain" description="Major facilitator superfamily (MFS) profile" evidence="8">
    <location>
        <begin position="8"/>
        <end position="389"/>
    </location>
</feature>
<evidence type="ECO:0000313" key="10">
    <source>
        <dbReference type="Proteomes" id="UP001163739"/>
    </source>
</evidence>
<dbReference type="InterPro" id="IPR011701">
    <property type="entry name" value="MFS"/>
</dbReference>
<feature type="transmembrane region" description="Helical" evidence="7">
    <location>
        <begin position="214"/>
        <end position="234"/>
    </location>
</feature>
<reference evidence="9" key="1">
    <citation type="submission" date="2022-06" db="EMBL/GenBank/DDBJ databases">
        <title>Alkalimarinus sp. nov., isolated from gut of a Alitta virens.</title>
        <authorList>
            <person name="Yang A.I."/>
            <person name="Shin N.-R."/>
        </authorList>
    </citation>
    <scope>NUCLEOTIDE SEQUENCE</scope>
    <source>
        <strain evidence="9">A2M4</strain>
    </source>
</reference>
<evidence type="ECO:0000256" key="3">
    <source>
        <dbReference type="ARBA" id="ARBA00022475"/>
    </source>
</evidence>
<feature type="transmembrane region" description="Helical" evidence="7">
    <location>
        <begin position="273"/>
        <end position="293"/>
    </location>
</feature>
<feature type="transmembrane region" description="Helical" evidence="7">
    <location>
        <begin position="365"/>
        <end position="384"/>
    </location>
</feature>
<dbReference type="CDD" id="cd17472">
    <property type="entry name" value="MFS_YajR_like"/>
    <property type="match status" value="1"/>
</dbReference>
<feature type="transmembrane region" description="Helical" evidence="7">
    <location>
        <begin position="43"/>
        <end position="63"/>
    </location>
</feature>
<evidence type="ECO:0000256" key="4">
    <source>
        <dbReference type="ARBA" id="ARBA00022692"/>
    </source>
</evidence>
<evidence type="ECO:0000256" key="2">
    <source>
        <dbReference type="ARBA" id="ARBA00022448"/>
    </source>
</evidence>
<dbReference type="EMBL" id="CP100390">
    <property type="protein sequence ID" value="UZE95804.1"/>
    <property type="molecule type" value="Genomic_DNA"/>
</dbReference>
<keyword evidence="2" id="KW-0813">Transport</keyword>
<feature type="transmembrane region" description="Helical" evidence="7">
    <location>
        <begin position="131"/>
        <end position="150"/>
    </location>
</feature>
<evidence type="ECO:0000256" key="5">
    <source>
        <dbReference type="ARBA" id="ARBA00022989"/>
    </source>
</evidence>
<accession>A0ABY6N140</accession>
<feature type="transmembrane region" description="Helical" evidence="7">
    <location>
        <begin position="246"/>
        <end position="266"/>
    </location>
</feature>
<evidence type="ECO:0000313" key="9">
    <source>
        <dbReference type="EMBL" id="UZE95804.1"/>
    </source>
</evidence>